<evidence type="ECO:0000313" key="14">
    <source>
        <dbReference type="Proteomes" id="UP000095023"/>
    </source>
</evidence>
<evidence type="ECO:0000256" key="4">
    <source>
        <dbReference type="ARBA" id="ARBA00012795"/>
    </source>
</evidence>
<evidence type="ECO:0000256" key="3">
    <source>
        <dbReference type="ARBA" id="ARBA00009056"/>
    </source>
</evidence>
<comment type="function">
    <text evidence="12">Adenosyl-L-methionine (AdoMet)-dependent tRNA (uracil-O(2)-)-methyltransferase.</text>
</comment>
<dbReference type="SUPFAM" id="SSF53335">
    <property type="entry name" value="S-adenosyl-L-methionine-dependent methyltransferases"/>
    <property type="match status" value="1"/>
</dbReference>
<dbReference type="GO" id="GO:0141101">
    <property type="term" value="F:tRNA(Ser) (uridine(44)-2'-O-)-methyltransferase activity"/>
    <property type="evidence" value="ECO:0007669"/>
    <property type="project" value="UniProtKB-EC"/>
</dbReference>
<evidence type="ECO:0000256" key="12">
    <source>
        <dbReference type="RuleBase" id="RU368004"/>
    </source>
</evidence>
<evidence type="ECO:0000256" key="9">
    <source>
        <dbReference type="ARBA" id="ARBA00022691"/>
    </source>
</evidence>
<dbReference type="EC" id="2.1.1.211" evidence="4 12"/>
<comment type="subcellular location">
    <subcellularLocation>
        <location evidence="2 12">Cytoplasm</location>
    </subcellularLocation>
</comment>
<dbReference type="InterPro" id="IPR011671">
    <property type="entry name" value="tRNA_uracil_MeTrfase"/>
</dbReference>
<organism evidence="13 14">
    <name type="scientific">Tortispora caseinolytica NRRL Y-17796</name>
    <dbReference type="NCBI Taxonomy" id="767744"/>
    <lineage>
        <taxon>Eukaryota</taxon>
        <taxon>Fungi</taxon>
        <taxon>Dikarya</taxon>
        <taxon>Ascomycota</taxon>
        <taxon>Saccharomycotina</taxon>
        <taxon>Trigonopsidomycetes</taxon>
        <taxon>Trigonopsidales</taxon>
        <taxon>Trigonopsidaceae</taxon>
        <taxon>Tortispora</taxon>
    </lineage>
</organism>
<keyword evidence="8 12" id="KW-0808">Transferase</keyword>
<keyword evidence="7 12" id="KW-0489">Methyltransferase</keyword>
<evidence type="ECO:0000256" key="11">
    <source>
        <dbReference type="ARBA" id="ARBA00047957"/>
    </source>
</evidence>
<gene>
    <name evidence="13" type="ORF">CANCADRAFT_98130</name>
</gene>
<dbReference type="AlphaFoldDB" id="A0A1E4TDT4"/>
<proteinExistence type="inferred from homology"/>
<protein>
    <recommendedName>
        <fullName evidence="5 12">tRNA (uracil-O(2)-)-methyltransferase</fullName>
        <ecNumber evidence="4 12">2.1.1.211</ecNumber>
    </recommendedName>
</protein>
<name>A0A1E4TDT4_9ASCO</name>
<evidence type="ECO:0000256" key="1">
    <source>
        <dbReference type="ARBA" id="ARBA00002778"/>
    </source>
</evidence>
<evidence type="ECO:0000256" key="10">
    <source>
        <dbReference type="ARBA" id="ARBA00022694"/>
    </source>
</evidence>
<dbReference type="Proteomes" id="UP000095023">
    <property type="component" value="Unassembled WGS sequence"/>
</dbReference>
<dbReference type="GO" id="GO:0002128">
    <property type="term" value="P:tRNA nucleoside ribose methylation"/>
    <property type="evidence" value="ECO:0007669"/>
    <property type="project" value="EnsemblFungi"/>
</dbReference>
<evidence type="ECO:0000313" key="13">
    <source>
        <dbReference type="EMBL" id="ODV89932.1"/>
    </source>
</evidence>
<reference evidence="14" key="1">
    <citation type="submission" date="2016-02" db="EMBL/GenBank/DDBJ databases">
        <title>Comparative genomics of biotechnologically important yeasts.</title>
        <authorList>
            <consortium name="DOE Joint Genome Institute"/>
            <person name="Riley R."/>
            <person name="Haridas S."/>
            <person name="Wolfe K.H."/>
            <person name="Lopes M.R."/>
            <person name="Hittinger C.T."/>
            <person name="Goker M."/>
            <person name="Salamov A."/>
            <person name="Wisecaver J."/>
            <person name="Long T.M."/>
            <person name="Aerts A.L."/>
            <person name="Barry K."/>
            <person name="Choi C."/>
            <person name="Clum A."/>
            <person name="Coughlan A.Y."/>
            <person name="Deshpande S."/>
            <person name="Douglass A.P."/>
            <person name="Hanson S.J."/>
            <person name="Klenk H.-P."/>
            <person name="Labutti K."/>
            <person name="Lapidus A."/>
            <person name="Lindquist E."/>
            <person name="Lipzen A."/>
            <person name="Meier-Kolthoff J.P."/>
            <person name="Ohm R.A."/>
            <person name="Otillar R.P."/>
            <person name="Pangilinan J."/>
            <person name="Peng Y."/>
            <person name="Rokas A."/>
            <person name="Rosa C.A."/>
            <person name="Scheuner C."/>
            <person name="Sibirny A.A."/>
            <person name="Slot J.C."/>
            <person name="Stielow J.B."/>
            <person name="Sun H."/>
            <person name="Kurtzman C.P."/>
            <person name="Blackwell M."/>
            <person name="Jeffries T.W."/>
            <person name="Grigoriev I.V."/>
        </authorList>
    </citation>
    <scope>NUCLEOTIDE SEQUENCE [LARGE SCALE GENOMIC DNA]</scope>
    <source>
        <strain evidence="14">NRRL Y-17796</strain>
    </source>
</reference>
<comment type="function">
    <text evidence="1">Probable adenosyl-L-methionine (AdoMet)-dependent tRNA (uracil-O(2)-)-methyltransferase.</text>
</comment>
<accession>A0A1E4TDT4</accession>
<dbReference type="PANTHER" id="PTHR21210:SF0">
    <property type="entry name" value="TRNA (URACIL-O(2)-)-METHYLTRANSFERASE-RELATED"/>
    <property type="match status" value="1"/>
</dbReference>
<keyword evidence="6 12" id="KW-0963">Cytoplasm</keyword>
<dbReference type="Pfam" id="PF07757">
    <property type="entry name" value="AdoMet_MTase"/>
    <property type="match status" value="1"/>
</dbReference>
<comment type="similarity">
    <text evidence="3 12">Belongs to the TRM44 family.</text>
</comment>
<evidence type="ECO:0000256" key="5">
    <source>
        <dbReference type="ARBA" id="ARBA00017788"/>
    </source>
</evidence>
<comment type="catalytic activity">
    <reaction evidence="11 12">
        <text>uridine(44) in tRNA(Ser) + S-adenosyl-L-methionine = 2'-O-methyluridine(44) in tRNA(Ser) + S-adenosyl-L-homocysteine + H(+)</text>
        <dbReference type="Rhea" id="RHEA:43100"/>
        <dbReference type="Rhea" id="RHEA-COMP:10339"/>
        <dbReference type="Rhea" id="RHEA-COMP:10340"/>
        <dbReference type="ChEBI" id="CHEBI:15378"/>
        <dbReference type="ChEBI" id="CHEBI:57856"/>
        <dbReference type="ChEBI" id="CHEBI:59789"/>
        <dbReference type="ChEBI" id="CHEBI:65315"/>
        <dbReference type="ChEBI" id="CHEBI:74478"/>
        <dbReference type="EC" id="2.1.1.211"/>
    </reaction>
</comment>
<keyword evidence="14" id="KW-1185">Reference proteome</keyword>
<sequence>MGWTLVNSAPLNASKEALLKAQVNLIYNPEIISSCIMRATIIQDDETDDATPYGRARRIIVRTLVPRNPLIDEPLDQKCYILEDAVVYEPQPHGKIPFYHPNVRAMMITYTDDLKVYYDLFDDVPLDNRLERIALRYLTTISKHARGIENGYKKRVHHDQVVDKVAFQTKYLDLKLKHAKFLIDNWVESTDPAKHVFEDLSIAAFLIELWKLQDVRPTSFVDLGCGNGVLVYILTAEGYQGHGIEARRRKTWSIFPAKVQERLIQQLFVPRATQTDYTDCSRDFDEGTFVIGNHPDELTLWIPLLKCPFVVIPCCSHALSGERKRFKPKSQERKSTFASLVDHTIDIATAAGWTVQTEMLRVPSTRNTAIIGLSGSFKAENILQIINNEGGHSGWLDHANSLTSTKGSGH</sequence>
<evidence type="ECO:0000256" key="8">
    <source>
        <dbReference type="ARBA" id="ARBA00022679"/>
    </source>
</evidence>
<dbReference type="EMBL" id="KV453842">
    <property type="protein sequence ID" value="ODV89932.1"/>
    <property type="molecule type" value="Genomic_DNA"/>
</dbReference>
<evidence type="ECO:0000256" key="7">
    <source>
        <dbReference type="ARBA" id="ARBA00022603"/>
    </source>
</evidence>
<dbReference type="OrthoDB" id="10047021at2759"/>
<keyword evidence="10 12" id="KW-0819">tRNA processing</keyword>
<dbReference type="InterPro" id="IPR029063">
    <property type="entry name" value="SAM-dependent_MTases_sf"/>
</dbReference>
<dbReference type="GO" id="GO:0005737">
    <property type="term" value="C:cytoplasm"/>
    <property type="evidence" value="ECO:0007669"/>
    <property type="project" value="UniProtKB-SubCell"/>
</dbReference>
<dbReference type="PANTHER" id="PTHR21210">
    <property type="entry name" value="TRNA (URACIL-O(2)-)-METHYLTRANSFERASE-RELATED"/>
    <property type="match status" value="1"/>
</dbReference>
<evidence type="ECO:0000256" key="6">
    <source>
        <dbReference type="ARBA" id="ARBA00022490"/>
    </source>
</evidence>
<keyword evidence="9 12" id="KW-0949">S-adenosyl-L-methionine</keyword>
<evidence type="ECO:0000256" key="2">
    <source>
        <dbReference type="ARBA" id="ARBA00004496"/>
    </source>
</evidence>